<evidence type="ECO:0000313" key="2">
    <source>
        <dbReference type="EMBL" id="RRT60998.1"/>
    </source>
</evidence>
<dbReference type="EMBL" id="AMZH03007574">
    <property type="protein sequence ID" value="RRT60998.1"/>
    <property type="molecule type" value="Genomic_DNA"/>
</dbReference>
<reference evidence="2 3" key="1">
    <citation type="journal article" date="2014" name="Agronomy (Basel)">
        <title>A Draft Genome Sequence for Ensete ventricosum, the Drought-Tolerant Tree Against Hunger.</title>
        <authorList>
            <person name="Harrison J."/>
            <person name="Moore K.A."/>
            <person name="Paszkiewicz K."/>
            <person name="Jones T."/>
            <person name="Grant M."/>
            <person name="Ambacheew D."/>
            <person name="Muzemil S."/>
            <person name="Studholme D.J."/>
        </authorList>
    </citation>
    <scope>NUCLEOTIDE SEQUENCE [LARGE SCALE GENOMIC DNA]</scope>
</reference>
<comment type="caution">
    <text evidence="2">The sequence shown here is derived from an EMBL/GenBank/DDBJ whole genome shotgun (WGS) entry which is preliminary data.</text>
</comment>
<evidence type="ECO:0000313" key="3">
    <source>
        <dbReference type="Proteomes" id="UP000287651"/>
    </source>
</evidence>
<dbReference type="AlphaFoldDB" id="A0A426ZAI8"/>
<proteinExistence type="predicted"/>
<feature type="compositionally biased region" description="Basic and acidic residues" evidence="1">
    <location>
        <begin position="26"/>
        <end position="46"/>
    </location>
</feature>
<gene>
    <name evidence="2" type="ORF">B296_00022971</name>
</gene>
<evidence type="ECO:0000256" key="1">
    <source>
        <dbReference type="SAM" id="MobiDB-lite"/>
    </source>
</evidence>
<name>A0A426ZAI8_ENSVE</name>
<dbReference type="Proteomes" id="UP000287651">
    <property type="component" value="Unassembled WGS sequence"/>
</dbReference>
<feature type="region of interest" description="Disordered" evidence="1">
    <location>
        <begin position="1"/>
        <end position="46"/>
    </location>
</feature>
<protein>
    <submittedName>
        <fullName evidence="2">Uncharacterized protein</fullName>
    </submittedName>
</protein>
<organism evidence="2 3">
    <name type="scientific">Ensete ventricosum</name>
    <name type="common">Abyssinian banana</name>
    <name type="synonym">Musa ensete</name>
    <dbReference type="NCBI Taxonomy" id="4639"/>
    <lineage>
        <taxon>Eukaryota</taxon>
        <taxon>Viridiplantae</taxon>
        <taxon>Streptophyta</taxon>
        <taxon>Embryophyta</taxon>
        <taxon>Tracheophyta</taxon>
        <taxon>Spermatophyta</taxon>
        <taxon>Magnoliopsida</taxon>
        <taxon>Liliopsida</taxon>
        <taxon>Zingiberales</taxon>
        <taxon>Musaceae</taxon>
        <taxon>Ensete</taxon>
    </lineage>
</organism>
<accession>A0A426ZAI8</accession>
<sequence>MAGWHEAQGFRFRRSRFPPQAISGKGGREEGKSKRETNSRKLREGDRRGTAILWSTRFDGHPCPRHRVEKEKEADATEREAVCFACTNTGSAERVDRDIQMPSWIRLVTRQIRRDMSAVFARGVHATRAGRHGWSDAVAVCVCVCLCFCLLLAETRNLPLEHKEHFGILTKLERWFKELTTHESTTESHCCCCNCFVVWSSKHPNRHALRR</sequence>